<feature type="compositionally biased region" description="Polar residues" evidence="8">
    <location>
        <begin position="113"/>
        <end position="128"/>
    </location>
</feature>
<dbReference type="GO" id="GO:0004519">
    <property type="term" value="F:endonuclease activity"/>
    <property type="evidence" value="ECO:0007669"/>
    <property type="project" value="UniProtKB-KW"/>
</dbReference>
<evidence type="ECO:0000256" key="5">
    <source>
        <dbReference type="ARBA" id="ARBA00022759"/>
    </source>
</evidence>
<dbReference type="GO" id="GO:0006508">
    <property type="term" value="P:proteolysis"/>
    <property type="evidence" value="ECO:0007669"/>
    <property type="project" value="UniProtKB-KW"/>
</dbReference>
<evidence type="ECO:0000256" key="3">
    <source>
        <dbReference type="ARBA" id="ARBA00022695"/>
    </source>
</evidence>
<organism evidence="10 12">
    <name type="scientific">Didymodactylos carnosus</name>
    <dbReference type="NCBI Taxonomy" id="1234261"/>
    <lineage>
        <taxon>Eukaryota</taxon>
        <taxon>Metazoa</taxon>
        <taxon>Spiralia</taxon>
        <taxon>Gnathifera</taxon>
        <taxon>Rotifera</taxon>
        <taxon>Eurotatoria</taxon>
        <taxon>Bdelloidea</taxon>
        <taxon>Philodinida</taxon>
        <taxon>Philodinidae</taxon>
        <taxon>Didymodactylos</taxon>
    </lineage>
</organism>
<keyword evidence="12" id="KW-1185">Reference proteome</keyword>
<dbReference type="PANTHER" id="PTHR24559">
    <property type="entry name" value="TRANSPOSON TY3-I GAG-POL POLYPROTEIN"/>
    <property type="match status" value="1"/>
</dbReference>
<dbReference type="InterPro" id="IPR053134">
    <property type="entry name" value="RNA-dir_DNA_polymerase"/>
</dbReference>
<keyword evidence="2" id="KW-0808">Transferase</keyword>
<accession>A0A816D977</accession>
<dbReference type="FunFam" id="3.10.10.10:FF:000007">
    <property type="entry name" value="Retrovirus-related Pol polyprotein from transposon 17.6-like Protein"/>
    <property type="match status" value="1"/>
</dbReference>
<dbReference type="PANTHER" id="PTHR24559:SF444">
    <property type="entry name" value="REVERSE TRANSCRIPTASE DOMAIN-CONTAINING PROTEIN"/>
    <property type="match status" value="1"/>
</dbReference>
<dbReference type="Proteomes" id="UP000663829">
    <property type="component" value="Unassembled WGS sequence"/>
</dbReference>
<feature type="compositionally biased region" description="Low complexity" evidence="8">
    <location>
        <begin position="71"/>
        <end position="86"/>
    </location>
</feature>
<dbReference type="Pfam" id="PF00078">
    <property type="entry name" value="RVT_1"/>
    <property type="match status" value="1"/>
</dbReference>
<dbReference type="CDD" id="cd01647">
    <property type="entry name" value="RT_LTR"/>
    <property type="match status" value="1"/>
</dbReference>
<dbReference type="EMBL" id="CAJOBC010112959">
    <property type="protein sequence ID" value="CAF4537750.1"/>
    <property type="molecule type" value="Genomic_DNA"/>
</dbReference>
<dbReference type="OrthoDB" id="1701144at2759"/>
<dbReference type="GO" id="GO:0008233">
    <property type="term" value="F:peptidase activity"/>
    <property type="evidence" value="ECO:0007669"/>
    <property type="project" value="UniProtKB-KW"/>
</dbReference>
<dbReference type="InterPro" id="IPR043502">
    <property type="entry name" value="DNA/RNA_pol_sf"/>
</dbReference>
<feature type="compositionally biased region" description="Basic residues" evidence="8">
    <location>
        <begin position="161"/>
        <end position="182"/>
    </location>
</feature>
<keyword evidence="4" id="KW-0540">Nuclease</keyword>
<dbReference type="SUPFAM" id="SSF56672">
    <property type="entry name" value="DNA/RNA polymerases"/>
    <property type="match status" value="1"/>
</dbReference>
<dbReference type="Gene3D" id="3.30.70.270">
    <property type="match status" value="1"/>
</dbReference>
<dbReference type="InterPro" id="IPR043128">
    <property type="entry name" value="Rev_trsase/Diguanyl_cyclase"/>
</dbReference>
<feature type="non-terminal residue" evidence="10">
    <location>
        <position position="310"/>
    </location>
</feature>
<feature type="non-terminal residue" evidence="10">
    <location>
        <position position="1"/>
    </location>
</feature>
<name>A0A816D977_9BILA</name>
<comment type="caution">
    <text evidence="10">The sequence shown here is derived from an EMBL/GenBank/DDBJ whole genome shotgun (WGS) entry which is preliminary data.</text>
</comment>
<dbReference type="Gene3D" id="3.10.10.10">
    <property type="entry name" value="HIV Type 1 Reverse Transcriptase, subunit A, domain 1"/>
    <property type="match status" value="1"/>
</dbReference>
<reference evidence="10" key="1">
    <citation type="submission" date="2021-02" db="EMBL/GenBank/DDBJ databases">
        <authorList>
            <person name="Nowell W R."/>
        </authorList>
    </citation>
    <scope>NUCLEOTIDE SEQUENCE</scope>
</reference>
<protein>
    <recommendedName>
        <fullName evidence="9">Reverse transcriptase domain-containing protein</fullName>
    </recommendedName>
</protein>
<keyword evidence="5" id="KW-0255">Endonuclease</keyword>
<evidence type="ECO:0000313" key="10">
    <source>
        <dbReference type="EMBL" id="CAF1634281.1"/>
    </source>
</evidence>
<evidence type="ECO:0000256" key="4">
    <source>
        <dbReference type="ARBA" id="ARBA00022722"/>
    </source>
</evidence>
<evidence type="ECO:0000313" key="12">
    <source>
        <dbReference type="Proteomes" id="UP000663829"/>
    </source>
</evidence>
<dbReference type="AlphaFoldDB" id="A0A816D977"/>
<evidence type="ECO:0000259" key="9">
    <source>
        <dbReference type="Pfam" id="PF00078"/>
    </source>
</evidence>
<dbReference type="EMBL" id="CAJNOQ010044797">
    <property type="protein sequence ID" value="CAF1634281.1"/>
    <property type="molecule type" value="Genomic_DNA"/>
</dbReference>
<keyword evidence="1" id="KW-0645">Protease</keyword>
<dbReference type="Proteomes" id="UP000681722">
    <property type="component" value="Unassembled WGS sequence"/>
</dbReference>
<feature type="domain" description="Reverse transcriptase" evidence="9">
    <location>
        <begin position="6"/>
        <end position="66"/>
    </location>
</feature>
<keyword evidence="7" id="KW-0695">RNA-directed DNA polymerase</keyword>
<evidence type="ECO:0000256" key="6">
    <source>
        <dbReference type="ARBA" id="ARBA00022801"/>
    </source>
</evidence>
<dbReference type="InterPro" id="IPR000477">
    <property type="entry name" value="RT_dom"/>
</dbReference>
<evidence type="ECO:0000313" key="11">
    <source>
        <dbReference type="EMBL" id="CAF4537750.1"/>
    </source>
</evidence>
<evidence type="ECO:0000256" key="1">
    <source>
        <dbReference type="ARBA" id="ARBA00022670"/>
    </source>
</evidence>
<keyword evidence="3" id="KW-0548">Nucleotidyltransferase</keyword>
<gene>
    <name evidence="10" type="ORF">GPM918_LOCUS44549</name>
    <name evidence="11" type="ORF">SRO942_LOCUS46458</name>
</gene>
<sequence length="310" mass="35539">NSLLNSKLDLKSGFYQIPINHEDKEKTAFVTPFGHYQFNVLPMGLKNSPPTFQKVMTNILKSCRAFCRSESRSSSPLLPPVVCSSQVRRRDESRPYAHTTSSEELQDHRSRQSQHNTGMQRQSSSSRSHLWPPVASCSSVQRREDNRRPTNNNQSSSRDYRTHHNRNQTRQPIRHPHEHLLKRKPENCPDGLTESQRTSWLKAGKQALENHQLNAVTPAFQYDKKHYGSPISIDYLTEDKTLTELISKFKSIKEYMIDTESDSNIGQPSCPRKQPNKPAIIQIQAIESEETSTVIIIEAQFLPDPSSDKF</sequence>
<evidence type="ECO:0000256" key="7">
    <source>
        <dbReference type="ARBA" id="ARBA00022918"/>
    </source>
</evidence>
<keyword evidence="6" id="KW-0378">Hydrolase</keyword>
<dbReference type="GO" id="GO:0003964">
    <property type="term" value="F:RNA-directed DNA polymerase activity"/>
    <property type="evidence" value="ECO:0007669"/>
    <property type="project" value="UniProtKB-KW"/>
</dbReference>
<evidence type="ECO:0000256" key="2">
    <source>
        <dbReference type="ARBA" id="ARBA00022679"/>
    </source>
</evidence>
<feature type="region of interest" description="Disordered" evidence="8">
    <location>
        <begin position="71"/>
        <end position="194"/>
    </location>
</feature>
<evidence type="ECO:0000256" key="8">
    <source>
        <dbReference type="SAM" id="MobiDB-lite"/>
    </source>
</evidence>
<proteinExistence type="predicted"/>